<dbReference type="GO" id="GO:0008360">
    <property type="term" value="P:regulation of cell shape"/>
    <property type="evidence" value="ECO:0007669"/>
    <property type="project" value="UniProtKB-KW"/>
</dbReference>
<evidence type="ECO:0000313" key="9">
    <source>
        <dbReference type="Proteomes" id="UP000294919"/>
    </source>
</evidence>
<sequence>MKALPIGVFDSGMGGLSVLREMKKLMPQEDYIYYGDSKHIPYGKKTKEALTDICIEIGDYLIKRGVKAIVIACNTATSTVIDTFRNRYTIPIIGIEPALKPAIEQYTDGKIVVLATEVTLKEEKFKNLMDQYTSQAEIVKIPGPKLVSIVESGLTEGKEAEEAIKEVFEHMDRHEISSIVLGCTHYPFLNTAIKKVLGDNITLIDGGFGTALHLKDILSQKGLLKDESENGHIEIINSSNDKRKIDLSYKLLLQDTQDKSMAFSLKLSKA</sequence>
<dbReference type="UniPathway" id="UPA00219"/>
<keyword evidence="5 7" id="KW-0413">Isomerase</keyword>
<dbReference type="PROSITE" id="PS00924">
    <property type="entry name" value="ASP_GLU_RACEMASE_2"/>
    <property type="match status" value="1"/>
</dbReference>
<proteinExistence type="inferred from homology"/>
<dbReference type="InterPro" id="IPR033134">
    <property type="entry name" value="Asp/Glu_racemase_AS_2"/>
</dbReference>
<dbReference type="InterPro" id="IPR004391">
    <property type="entry name" value="Glu_race"/>
</dbReference>
<protein>
    <recommendedName>
        <fullName evidence="2 7">Glutamate racemase</fullName>
        <ecNumber evidence="2 7">5.1.1.3</ecNumber>
    </recommendedName>
</protein>
<dbReference type="InterPro" id="IPR001920">
    <property type="entry name" value="Asp/Glu_race"/>
</dbReference>
<gene>
    <name evidence="7" type="primary">murI</name>
    <name evidence="8" type="ORF">EV214_11370</name>
</gene>
<dbReference type="AlphaFoldDB" id="A0A4R2KLX6"/>
<dbReference type="GO" id="GO:0071555">
    <property type="term" value="P:cell wall organization"/>
    <property type="evidence" value="ECO:0007669"/>
    <property type="project" value="UniProtKB-KW"/>
</dbReference>
<dbReference type="Pfam" id="PF01177">
    <property type="entry name" value="Asp_Glu_race"/>
    <property type="match status" value="1"/>
</dbReference>
<dbReference type="PANTHER" id="PTHR21198:SF3">
    <property type="entry name" value="GLUTAMATE RACEMASE"/>
    <property type="match status" value="1"/>
</dbReference>
<dbReference type="InterPro" id="IPR015942">
    <property type="entry name" value="Asp/Glu/hydantoin_racemase"/>
</dbReference>
<comment type="similarity">
    <text evidence="7">Belongs to the aspartate/glutamate racemases family.</text>
</comment>
<keyword evidence="9" id="KW-1185">Reference proteome</keyword>
<evidence type="ECO:0000256" key="4">
    <source>
        <dbReference type="ARBA" id="ARBA00022984"/>
    </source>
</evidence>
<comment type="pathway">
    <text evidence="7">Cell wall biogenesis; peptidoglycan biosynthesis.</text>
</comment>
<evidence type="ECO:0000256" key="5">
    <source>
        <dbReference type="ARBA" id="ARBA00023235"/>
    </source>
</evidence>
<feature type="binding site" evidence="7">
    <location>
        <begin position="74"/>
        <end position="75"/>
    </location>
    <ligand>
        <name>substrate</name>
    </ligand>
</feature>
<dbReference type="PANTHER" id="PTHR21198">
    <property type="entry name" value="GLUTAMATE RACEMASE"/>
    <property type="match status" value="1"/>
</dbReference>
<reference evidence="8 9" key="1">
    <citation type="submission" date="2019-03" db="EMBL/GenBank/DDBJ databases">
        <title>Genomic Encyclopedia of Type Strains, Phase IV (KMG-IV): sequencing the most valuable type-strain genomes for metagenomic binning, comparative biology and taxonomic classification.</title>
        <authorList>
            <person name="Goeker M."/>
        </authorList>
    </citation>
    <scope>NUCLEOTIDE SEQUENCE [LARGE SCALE GENOMIC DNA]</scope>
    <source>
        <strain evidence="8 9">DSM 102940</strain>
    </source>
</reference>
<accession>A0A4R2KLX6</accession>
<dbReference type="PROSITE" id="PS00923">
    <property type="entry name" value="ASP_GLU_RACEMASE_1"/>
    <property type="match status" value="1"/>
</dbReference>
<feature type="binding site" evidence="7">
    <location>
        <begin position="42"/>
        <end position="43"/>
    </location>
    <ligand>
        <name>substrate</name>
    </ligand>
</feature>
<name>A0A4R2KLX6_9FIRM</name>
<keyword evidence="4 7" id="KW-0573">Peptidoglycan synthesis</keyword>
<feature type="binding site" evidence="7">
    <location>
        <begin position="10"/>
        <end position="11"/>
    </location>
    <ligand>
        <name>substrate</name>
    </ligand>
</feature>
<dbReference type="HAMAP" id="MF_00258">
    <property type="entry name" value="Glu_racemase"/>
    <property type="match status" value="1"/>
</dbReference>
<feature type="active site" description="Proton donor/acceptor" evidence="7">
    <location>
        <position position="183"/>
    </location>
</feature>
<comment type="function">
    <text evidence="7">Provides the (R)-glutamate required for cell wall biosynthesis.</text>
</comment>
<dbReference type="EC" id="5.1.1.3" evidence="2 7"/>
<evidence type="ECO:0000256" key="2">
    <source>
        <dbReference type="ARBA" id="ARBA00013090"/>
    </source>
</evidence>
<dbReference type="FunFam" id="3.40.50.1860:FF:000001">
    <property type="entry name" value="Glutamate racemase"/>
    <property type="match status" value="1"/>
</dbReference>
<evidence type="ECO:0000256" key="1">
    <source>
        <dbReference type="ARBA" id="ARBA00001602"/>
    </source>
</evidence>
<dbReference type="RefSeq" id="WP_243116616.1">
    <property type="nucleotide sequence ID" value="NZ_SLWV01000013.1"/>
</dbReference>
<comment type="caution">
    <text evidence="8">The sequence shown here is derived from an EMBL/GenBank/DDBJ whole genome shotgun (WGS) entry which is preliminary data.</text>
</comment>
<feature type="binding site" evidence="7">
    <location>
        <begin position="184"/>
        <end position="185"/>
    </location>
    <ligand>
        <name>substrate</name>
    </ligand>
</feature>
<dbReference type="Proteomes" id="UP000294919">
    <property type="component" value="Unassembled WGS sequence"/>
</dbReference>
<dbReference type="GO" id="GO:0009252">
    <property type="term" value="P:peptidoglycan biosynthetic process"/>
    <property type="evidence" value="ECO:0007669"/>
    <property type="project" value="UniProtKB-UniRule"/>
</dbReference>
<dbReference type="NCBIfam" id="TIGR00067">
    <property type="entry name" value="glut_race"/>
    <property type="match status" value="1"/>
</dbReference>
<dbReference type="SUPFAM" id="SSF53681">
    <property type="entry name" value="Aspartate/glutamate racemase"/>
    <property type="match status" value="2"/>
</dbReference>
<dbReference type="InterPro" id="IPR018187">
    <property type="entry name" value="Asp/Glu_racemase_AS_1"/>
</dbReference>
<evidence type="ECO:0000313" key="8">
    <source>
        <dbReference type="EMBL" id="TCO74424.1"/>
    </source>
</evidence>
<dbReference type="Gene3D" id="3.40.50.1860">
    <property type="match status" value="2"/>
</dbReference>
<dbReference type="GO" id="GO:0008881">
    <property type="term" value="F:glutamate racemase activity"/>
    <property type="evidence" value="ECO:0007669"/>
    <property type="project" value="UniProtKB-UniRule"/>
</dbReference>
<keyword evidence="3 7" id="KW-0133">Cell shape</keyword>
<feature type="active site" description="Proton donor/acceptor" evidence="7">
    <location>
        <position position="73"/>
    </location>
</feature>
<evidence type="ECO:0000256" key="6">
    <source>
        <dbReference type="ARBA" id="ARBA00023316"/>
    </source>
</evidence>
<organism evidence="8 9">
    <name type="scientific">Marinisporobacter balticus</name>
    <dbReference type="NCBI Taxonomy" id="2018667"/>
    <lineage>
        <taxon>Bacteria</taxon>
        <taxon>Bacillati</taxon>
        <taxon>Bacillota</taxon>
        <taxon>Clostridia</taxon>
        <taxon>Peptostreptococcales</taxon>
        <taxon>Thermotaleaceae</taxon>
        <taxon>Marinisporobacter</taxon>
    </lineage>
</organism>
<comment type="catalytic activity">
    <reaction evidence="1 7">
        <text>L-glutamate = D-glutamate</text>
        <dbReference type="Rhea" id="RHEA:12813"/>
        <dbReference type="ChEBI" id="CHEBI:29985"/>
        <dbReference type="ChEBI" id="CHEBI:29986"/>
        <dbReference type="EC" id="5.1.1.3"/>
    </reaction>
</comment>
<evidence type="ECO:0000256" key="7">
    <source>
        <dbReference type="HAMAP-Rule" id="MF_00258"/>
    </source>
</evidence>
<dbReference type="EMBL" id="SLWV01000013">
    <property type="protein sequence ID" value="TCO74424.1"/>
    <property type="molecule type" value="Genomic_DNA"/>
</dbReference>
<keyword evidence="6 7" id="KW-0961">Cell wall biogenesis/degradation</keyword>
<evidence type="ECO:0000256" key="3">
    <source>
        <dbReference type="ARBA" id="ARBA00022960"/>
    </source>
</evidence>